<evidence type="ECO:0000313" key="2">
    <source>
        <dbReference type="Proteomes" id="UP000183174"/>
    </source>
</evidence>
<dbReference type="Proteomes" id="UP000183174">
    <property type="component" value="Unassembled WGS sequence"/>
</dbReference>
<dbReference type="EMBL" id="FMAE01000036">
    <property type="protein sequence ID" value="SCB52625.1"/>
    <property type="molecule type" value="Genomic_DNA"/>
</dbReference>
<evidence type="ECO:0000313" key="1">
    <source>
        <dbReference type="EMBL" id="SCB52625.1"/>
    </source>
</evidence>
<organism evidence="1 2">
    <name type="scientific">Bradyrhizobium yuanmingense</name>
    <dbReference type="NCBI Taxonomy" id="108015"/>
    <lineage>
        <taxon>Bacteria</taxon>
        <taxon>Pseudomonadati</taxon>
        <taxon>Pseudomonadota</taxon>
        <taxon>Alphaproteobacteria</taxon>
        <taxon>Hyphomicrobiales</taxon>
        <taxon>Nitrobacteraceae</taxon>
        <taxon>Bradyrhizobium</taxon>
    </lineage>
</organism>
<dbReference type="AlphaFoldDB" id="A0A1C3XKG0"/>
<proteinExistence type="predicted"/>
<protein>
    <submittedName>
        <fullName evidence="1">Alkyl hydroperoxide reductase subunit D</fullName>
    </submittedName>
</protein>
<reference evidence="1 2" key="1">
    <citation type="submission" date="2016-08" db="EMBL/GenBank/DDBJ databases">
        <authorList>
            <person name="Seilhamer J.J."/>
        </authorList>
    </citation>
    <scope>NUCLEOTIDE SEQUENCE [LARGE SCALE GENOMIC DNA]</scope>
    <source>
        <strain evidence="1 2">CCBAU 10071</strain>
    </source>
</reference>
<accession>A0A1C3XKG0</accession>
<name>A0A1C3XKG0_9BRAD</name>
<gene>
    <name evidence="1" type="ORF">GA0061099_103612</name>
</gene>
<sequence length="41" mass="4764">MSWIEQIRIPDFAKDVRLNVISVVTDETFSLQRKYGLLLAP</sequence>